<evidence type="ECO:0000256" key="2">
    <source>
        <dbReference type="ARBA" id="ARBA00022801"/>
    </source>
</evidence>
<comment type="similarity">
    <text evidence="1">Belongs to the thioesterase PaaI family.</text>
</comment>
<dbReference type="InterPro" id="IPR006683">
    <property type="entry name" value="Thioestr_dom"/>
</dbReference>
<dbReference type="EMBL" id="JBBNOP010000001">
    <property type="protein sequence ID" value="MEQ3361760.1"/>
    <property type="molecule type" value="Genomic_DNA"/>
</dbReference>
<proteinExistence type="inferred from homology"/>
<protein>
    <submittedName>
        <fullName evidence="4">PaaI family thioesterase</fullName>
        <ecNumber evidence="4">3.1.2.-</ecNumber>
    </submittedName>
</protein>
<dbReference type="PANTHER" id="PTHR43240:SF5">
    <property type="entry name" value="1,4-DIHYDROXY-2-NAPHTHOYL-COA THIOESTERASE 1"/>
    <property type="match status" value="1"/>
</dbReference>
<dbReference type="NCBIfam" id="TIGR00369">
    <property type="entry name" value="unchar_dom_1"/>
    <property type="match status" value="1"/>
</dbReference>
<dbReference type="EC" id="3.1.2.-" evidence="4"/>
<evidence type="ECO:0000256" key="1">
    <source>
        <dbReference type="ARBA" id="ARBA00008324"/>
    </source>
</evidence>
<sequence>MNWDSGFIAALGIEFTETSATRIVATMPITAAILQPHGFVHGGATIALLESVASAGAEQSVDLALERPFGIDVHVRHRKSGVSGTLTGVAELDRVERSKQYWRVTAFDDAGDVVSDGVIVTKIVSLARLAEKEREREAAKDAR</sequence>
<dbReference type="CDD" id="cd03443">
    <property type="entry name" value="PaaI_thioesterase"/>
    <property type="match status" value="1"/>
</dbReference>
<feature type="domain" description="Thioesterase" evidence="3">
    <location>
        <begin position="37"/>
        <end position="113"/>
    </location>
</feature>
<accession>A0ABV1JAA4</accession>
<evidence type="ECO:0000259" key="3">
    <source>
        <dbReference type="Pfam" id="PF03061"/>
    </source>
</evidence>
<keyword evidence="5" id="KW-1185">Reference proteome</keyword>
<dbReference type="Pfam" id="PF03061">
    <property type="entry name" value="4HBT"/>
    <property type="match status" value="1"/>
</dbReference>
<dbReference type="InterPro" id="IPR003736">
    <property type="entry name" value="PAAI_dom"/>
</dbReference>
<dbReference type="InterPro" id="IPR029069">
    <property type="entry name" value="HotDog_dom_sf"/>
</dbReference>
<dbReference type="PANTHER" id="PTHR43240">
    <property type="entry name" value="1,4-DIHYDROXY-2-NAPHTHOYL-COA THIOESTERASE 1"/>
    <property type="match status" value="1"/>
</dbReference>
<evidence type="ECO:0000313" key="5">
    <source>
        <dbReference type="Proteomes" id="UP001487305"/>
    </source>
</evidence>
<keyword evidence="2 4" id="KW-0378">Hydrolase</keyword>
<evidence type="ECO:0000313" key="4">
    <source>
        <dbReference type="EMBL" id="MEQ3361760.1"/>
    </source>
</evidence>
<dbReference type="RefSeq" id="WP_102375332.1">
    <property type="nucleotide sequence ID" value="NZ_JBBNOP010000001.1"/>
</dbReference>
<reference evidence="4 5" key="1">
    <citation type="submission" date="2024-04" db="EMBL/GenBank/DDBJ databases">
        <title>Human intestinal bacterial collection.</title>
        <authorList>
            <person name="Pauvert C."/>
            <person name="Hitch T.C.A."/>
            <person name="Clavel T."/>
        </authorList>
    </citation>
    <scope>NUCLEOTIDE SEQUENCE [LARGE SCALE GENOMIC DNA]</scope>
    <source>
        <strain evidence="4 5">CLA-KB-H42</strain>
    </source>
</reference>
<dbReference type="Proteomes" id="UP001487305">
    <property type="component" value="Unassembled WGS sequence"/>
</dbReference>
<gene>
    <name evidence="4" type="ORF">AAA083_02080</name>
</gene>
<name>A0ABV1JAA4_9ACTN</name>
<organism evidence="4 5">
    <name type="scientific">Raoultibacter massiliensis</name>
    <dbReference type="NCBI Taxonomy" id="1852371"/>
    <lineage>
        <taxon>Bacteria</taxon>
        <taxon>Bacillati</taxon>
        <taxon>Actinomycetota</taxon>
        <taxon>Coriobacteriia</taxon>
        <taxon>Eggerthellales</taxon>
        <taxon>Eggerthellaceae</taxon>
        <taxon>Raoultibacter</taxon>
    </lineage>
</organism>
<dbReference type="GO" id="GO:0016787">
    <property type="term" value="F:hydrolase activity"/>
    <property type="evidence" value="ECO:0007669"/>
    <property type="project" value="UniProtKB-KW"/>
</dbReference>
<dbReference type="SUPFAM" id="SSF54637">
    <property type="entry name" value="Thioesterase/thiol ester dehydrase-isomerase"/>
    <property type="match status" value="1"/>
</dbReference>
<comment type="caution">
    <text evidence="4">The sequence shown here is derived from an EMBL/GenBank/DDBJ whole genome shotgun (WGS) entry which is preliminary data.</text>
</comment>
<dbReference type="Gene3D" id="3.10.129.10">
    <property type="entry name" value="Hotdog Thioesterase"/>
    <property type="match status" value="1"/>
</dbReference>